<dbReference type="OrthoDB" id="10052237at2759"/>
<dbReference type="InParanoid" id="A0A1E7EZJ5"/>
<dbReference type="EMBL" id="KV784369">
    <property type="protein sequence ID" value="OEU11225.1"/>
    <property type="molecule type" value="Genomic_DNA"/>
</dbReference>
<evidence type="ECO:0000256" key="3">
    <source>
        <dbReference type="ARBA" id="ARBA00022692"/>
    </source>
</evidence>
<keyword evidence="5 6" id="KW-0472">Membrane</keyword>
<accession>A0A1E7EZJ5</accession>
<comment type="subcellular location">
    <subcellularLocation>
        <location evidence="1">Cell membrane</location>
        <topology evidence="1">Multi-pass membrane protein</topology>
    </subcellularLocation>
</comment>
<dbReference type="KEGG" id="fcy:FRACYDRAFT_144431"/>
<feature type="domain" description="MgtC/SapB/SrpB/YhiD N-terminal" evidence="7">
    <location>
        <begin position="5"/>
        <end position="130"/>
    </location>
</feature>
<feature type="transmembrane region" description="Helical" evidence="6">
    <location>
        <begin position="28"/>
        <end position="49"/>
    </location>
</feature>
<reference evidence="8 9" key="1">
    <citation type="submission" date="2016-09" db="EMBL/GenBank/DDBJ databases">
        <title>Extensive genetic diversity and differential bi-allelic expression allows diatom success in the polar Southern Ocean.</title>
        <authorList>
            <consortium name="DOE Joint Genome Institute"/>
            <person name="Mock T."/>
            <person name="Otillar R.P."/>
            <person name="Strauss J."/>
            <person name="Dupont C."/>
            <person name="Frickenhaus S."/>
            <person name="Maumus F."/>
            <person name="Mcmullan M."/>
            <person name="Sanges R."/>
            <person name="Schmutz J."/>
            <person name="Toseland A."/>
            <person name="Valas R."/>
            <person name="Veluchamy A."/>
            <person name="Ward B.J."/>
            <person name="Allen A."/>
            <person name="Barry K."/>
            <person name="Falciatore A."/>
            <person name="Ferrante M."/>
            <person name="Fortunato A.E."/>
            <person name="Gloeckner G."/>
            <person name="Gruber A."/>
            <person name="Hipkin R."/>
            <person name="Janech M."/>
            <person name="Kroth P."/>
            <person name="Leese F."/>
            <person name="Lindquist E."/>
            <person name="Lyon B.R."/>
            <person name="Martin J."/>
            <person name="Mayer C."/>
            <person name="Parker M."/>
            <person name="Quesneville H."/>
            <person name="Raymond J."/>
            <person name="Uhlig C."/>
            <person name="Valentin K.U."/>
            <person name="Worden A.Z."/>
            <person name="Armbrust E.V."/>
            <person name="Bowler C."/>
            <person name="Green B."/>
            <person name="Moulton V."/>
            <person name="Van Oosterhout C."/>
            <person name="Grigoriev I."/>
        </authorList>
    </citation>
    <scope>NUCLEOTIDE SEQUENCE [LARGE SCALE GENOMIC DNA]</scope>
    <source>
        <strain evidence="8 9">CCMP1102</strain>
    </source>
</reference>
<dbReference type="Pfam" id="PF02308">
    <property type="entry name" value="MgtC"/>
    <property type="match status" value="1"/>
</dbReference>
<evidence type="ECO:0000256" key="4">
    <source>
        <dbReference type="ARBA" id="ARBA00022989"/>
    </source>
</evidence>
<dbReference type="Proteomes" id="UP000095751">
    <property type="component" value="Unassembled WGS sequence"/>
</dbReference>
<keyword evidence="2" id="KW-1003">Cell membrane</keyword>
<organism evidence="8 9">
    <name type="scientific">Fragilariopsis cylindrus CCMP1102</name>
    <dbReference type="NCBI Taxonomy" id="635003"/>
    <lineage>
        <taxon>Eukaryota</taxon>
        <taxon>Sar</taxon>
        <taxon>Stramenopiles</taxon>
        <taxon>Ochrophyta</taxon>
        <taxon>Bacillariophyta</taxon>
        <taxon>Bacillariophyceae</taxon>
        <taxon>Bacillariophycidae</taxon>
        <taxon>Bacillariales</taxon>
        <taxon>Bacillariaceae</taxon>
        <taxon>Fragilariopsis</taxon>
    </lineage>
</organism>
<name>A0A1E7EZJ5_9STRA</name>
<dbReference type="PANTHER" id="PTHR33778:SF1">
    <property type="entry name" value="MAGNESIUM TRANSPORTER YHID-RELATED"/>
    <property type="match status" value="1"/>
</dbReference>
<feature type="non-terminal residue" evidence="8">
    <location>
        <position position="1"/>
    </location>
</feature>
<evidence type="ECO:0000313" key="8">
    <source>
        <dbReference type="EMBL" id="OEU11225.1"/>
    </source>
</evidence>
<sequence>FGRRLVMSIIMGGLIGWERRQADRPAGIRTMSLVSLGSCLFTINSAYAFMNGPMAWDASRISAAIPSGVGFLGAGLIFKKTEEDSGSMVVHGLTTAASVWLSAAVGIACGGELYFAASFGTALMMLLLRFGPR</sequence>
<evidence type="ECO:0000256" key="1">
    <source>
        <dbReference type="ARBA" id="ARBA00004651"/>
    </source>
</evidence>
<dbReference type="AlphaFoldDB" id="A0A1E7EZJ5"/>
<evidence type="ECO:0000259" key="7">
    <source>
        <dbReference type="Pfam" id="PF02308"/>
    </source>
</evidence>
<keyword evidence="4 6" id="KW-1133">Transmembrane helix</keyword>
<dbReference type="PANTHER" id="PTHR33778">
    <property type="entry name" value="PROTEIN MGTC"/>
    <property type="match status" value="1"/>
</dbReference>
<evidence type="ECO:0000256" key="2">
    <source>
        <dbReference type="ARBA" id="ARBA00022475"/>
    </source>
</evidence>
<evidence type="ECO:0000256" key="5">
    <source>
        <dbReference type="ARBA" id="ARBA00023136"/>
    </source>
</evidence>
<keyword evidence="9" id="KW-1185">Reference proteome</keyword>
<proteinExistence type="predicted"/>
<feature type="non-terminal residue" evidence="8">
    <location>
        <position position="133"/>
    </location>
</feature>
<dbReference type="GO" id="GO:0005886">
    <property type="term" value="C:plasma membrane"/>
    <property type="evidence" value="ECO:0007669"/>
    <property type="project" value="UniProtKB-SubCell"/>
</dbReference>
<keyword evidence="3 6" id="KW-0812">Transmembrane</keyword>
<feature type="transmembrane region" description="Helical" evidence="6">
    <location>
        <begin position="61"/>
        <end position="78"/>
    </location>
</feature>
<gene>
    <name evidence="8" type="ORF">FRACYDRAFT_144431</name>
</gene>
<dbReference type="InterPro" id="IPR049177">
    <property type="entry name" value="MgtC_SapB_SrpB_YhiD_N"/>
</dbReference>
<protein>
    <submittedName>
        <fullName evidence="8">Membrane protein, MgtC</fullName>
    </submittedName>
</protein>
<evidence type="ECO:0000313" key="9">
    <source>
        <dbReference type="Proteomes" id="UP000095751"/>
    </source>
</evidence>
<dbReference type="InterPro" id="IPR003416">
    <property type="entry name" value="MgtC/SapB/SrpB/YhiD_fam"/>
</dbReference>
<dbReference type="PRINTS" id="PR01837">
    <property type="entry name" value="MGTCSAPBPROT"/>
</dbReference>
<evidence type="ECO:0000256" key="6">
    <source>
        <dbReference type="SAM" id="Phobius"/>
    </source>
</evidence>